<dbReference type="SMART" id="SM00575">
    <property type="entry name" value="ZnF_PMZ"/>
    <property type="match status" value="1"/>
</dbReference>
<gene>
    <name evidence="6" type="ORF">RJ640_015918</name>
</gene>
<sequence length="638" mass="73255">MADTGKTHMVLQSFESIELIDENVHLIDDDIHDILVHDEAENVRLSDDDVHDTFVHDEVEADDHDGVSRCDDDVTTPREDKAYGNFEDFDSEHMNGKVFNTQEAAYEFYNQYALLNGFGTCKHNAHKIMATGAIFKRQFVCNKQGFKKLDGKRLNGNEKRRRDLRTGCEAMMQFTLSKKLGVWVVDKFQDVHNHPLTTTPSKVIKHRSHSKYHRTNVCKSLVSDLNNEGLIPSQITRVVNVMKPSEEADVTPRQSHVAWTKSQTIEDFEARWKDLNEKYDLKGNSWIQNMYNLLAHWAKSFPKDTFFAGMTTSGRSESIHSFFDGYVNSNTILNEFVLKYDKVVYSRRYDEEDEDFKTMNSKAILSSDHLIEAKAGECYTRSMFEIFKKGWNASVGCSHITLSKEPYFTKYKVGLITVDKEKWRTVYCDSSKNVKLSCFCAKFETAGILCKHILYVLKKNKMTNLPKYYILPRWTIHARYKVGDVGNRMDEISRHSTENGVSLLTLWSLRAKFSKAIENGRNSPSEICEIYSWLTSFLEKQAARKDENKLAGGEMVSQVGLSTCISQVEGMNQISIRDPNTPIKTKGRPKVATRLKFSIELAKEENKQRTCAYCHGKGHYRTGCAKRKKDEGKCNFVQ</sequence>
<evidence type="ECO:0000313" key="7">
    <source>
        <dbReference type="Proteomes" id="UP001187471"/>
    </source>
</evidence>
<evidence type="ECO:0000256" key="1">
    <source>
        <dbReference type="ARBA" id="ARBA00022723"/>
    </source>
</evidence>
<keyword evidence="1" id="KW-0479">Metal-binding</keyword>
<name>A0AA88UF53_9ASTE</name>
<dbReference type="EMBL" id="JAVXUO010001622">
    <property type="protein sequence ID" value="KAK2980533.1"/>
    <property type="molecule type" value="Genomic_DNA"/>
</dbReference>
<organism evidence="6 7">
    <name type="scientific">Escallonia rubra</name>
    <dbReference type="NCBI Taxonomy" id="112253"/>
    <lineage>
        <taxon>Eukaryota</taxon>
        <taxon>Viridiplantae</taxon>
        <taxon>Streptophyta</taxon>
        <taxon>Embryophyta</taxon>
        <taxon>Tracheophyta</taxon>
        <taxon>Spermatophyta</taxon>
        <taxon>Magnoliopsida</taxon>
        <taxon>eudicotyledons</taxon>
        <taxon>Gunneridae</taxon>
        <taxon>Pentapetalae</taxon>
        <taxon>asterids</taxon>
        <taxon>campanulids</taxon>
        <taxon>Escalloniales</taxon>
        <taxon>Escalloniaceae</taxon>
        <taxon>Escallonia</taxon>
    </lineage>
</organism>
<dbReference type="Proteomes" id="UP001187471">
    <property type="component" value="Unassembled WGS sequence"/>
</dbReference>
<protein>
    <recommendedName>
        <fullName evidence="5">SWIM-type domain-containing protein</fullName>
    </recommendedName>
</protein>
<comment type="caution">
    <text evidence="6">The sequence shown here is derived from an EMBL/GenBank/DDBJ whole genome shotgun (WGS) entry which is preliminary data.</text>
</comment>
<evidence type="ECO:0000259" key="5">
    <source>
        <dbReference type="PROSITE" id="PS50966"/>
    </source>
</evidence>
<dbReference type="Pfam" id="PF03101">
    <property type="entry name" value="FAR1"/>
    <property type="match status" value="1"/>
</dbReference>
<evidence type="ECO:0000313" key="6">
    <source>
        <dbReference type="EMBL" id="KAK2980533.1"/>
    </source>
</evidence>
<feature type="domain" description="SWIM-type" evidence="5">
    <location>
        <begin position="423"/>
        <end position="461"/>
    </location>
</feature>
<evidence type="ECO:0000256" key="2">
    <source>
        <dbReference type="ARBA" id="ARBA00022771"/>
    </source>
</evidence>
<dbReference type="InterPro" id="IPR004330">
    <property type="entry name" value="FAR1_DNA_bnd_dom"/>
</dbReference>
<evidence type="ECO:0000256" key="3">
    <source>
        <dbReference type="ARBA" id="ARBA00022833"/>
    </source>
</evidence>
<dbReference type="PANTHER" id="PTHR47718:SF7">
    <property type="entry name" value="PROTEIN FAR1-RELATED SEQUENCE"/>
    <property type="match status" value="1"/>
</dbReference>
<reference evidence="6" key="1">
    <citation type="submission" date="2022-12" db="EMBL/GenBank/DDBJ databases">
        <title>Draft genome assemblies for two species of Escallonia (Escalloniales).</title>
        <authorList>
            <person name="Chanderbali A."/>
            <person name="Dervinis C."/>
            <person name="Anghel I."/>
            <person name="Soltis D."/>
            <person name="Soltis P."/>
            <person name="Zapata F."/>
        </authorList>
    </citation>
    <scope>NUCLEOTIDE SEQUENCE</scope>
    <source>
        <strain evidence="6">UCBG92.1500</strain>
        <tissue evidence="6">Leaf</tissue>
    </source>
</reference>
<proteinExistence type="predicted"/>
<keyword evidence="7" id="KW-1185">Reference proteome</keyword>
<dbReference type="PANTHER" id="PTHR47718">
    <property type="entry name" value="OS01G0519700 PROTEIN"/>
    <property type="match status" value="1"/>
</dbReference>
<dbReference type="InterPro" id="IPR006564">
    <property type="entry name" value="Znf_PMZ"/>
</dbReference>
<accession>A0AA88UF53</accession>
<dbReference type="InterPro" id="IPR007527">
    <property type="entry name" value="Znf_SWIM"/>
</dbReference>
<dbReference type="GO" id="GO:0008270">
    <property type="term" value="F:zinc ion binding"/>
    <property type="evidence" value="ECO:0007669"/>
    <property type="project" value="UniProtKB-KW"/>
</dbReference>
<keyword evidence="2 4" id="KW-0863">Zinc-finger</keyword>
<dbReference type="AlphaFoldDB" id="A0AA88UF53"/>
<dbReference type="Pfam" id="PF04434">
    <property type="entry name" value="SWIM"/>
    <property type="match status" value="1"/>
</dbReference>
<evidence type="ECO:0000256" key="4">
    <source>
        <dbReference type="PROSITE-ProRule" id="PRU00325"/>
    </source>
</evidence>
<keyword evidence="3" id="KW-0862">Zinc</keyword>
<dbReference type="PROSITE" id="PS50966">
    <property type="entry name" value="ZF_SWIM"/>
    <property type="match status" value="1"/>
</dbReference>